<proteinExistence type="inferred from homology"/>
<evidence type="ECO:0000256" key="1">
    <source>
        <dbReference type="ARBA" id="ARBA00005495"/>
    </source>
</evidence>
<dbReference type="InterPro" id="IPR006913">
    <property type="entry name" value="CENP-V/GFA"/>
</dbReference>
<evidence type="ECO:0000256" key="3">
    <source>
        <dbReference type="ARBA" id="ARBA00022833"/>
    </source>
</evidence>
<accession>A0A7S8C802</accession>
<dbReference type="GO" id="GO:0016846">
    <property type="term" value="F:carbon-sulfur lyase activity"/>
    <property type="evidence" value="ECO:0007669"/>
    <property type="project" value="InterPro"/>
</dbReference>
<dbReference type="RefSeq" id="WP_213162473.1">
    <property type="nucleotide sequence ID" value="NZ_CP058214.1"/>
</dbReference>
<feature type="region of interest" description="Disordered" evidence="5">
    <location>
        <begin position="130"/>
        <end position="155"/>
    </location>
</feature>
<sequence length="155" mass="17562">MPDDRTPMHTGGCQCGAVRYALYAEPKGVHICHCRMCQKAFGSFFAPLAPVRNRDFAWTKGEPGLYRSSEIVERGFCPACGTPLSFRYTDGDWMDVSIGSLDEPARVRPKEQFGIESRMPWFDELHTLPGTRTENDIAPERLARLKSLQHPDRDE</sequence>
<keyword evidence="3" id="KW-0862">Zinc</keyword>
<dbReference type="PANTHER" id="PTHR33337">
    <property type="entry name" value="GFA DOMAIN-CONTAINING PROTEIN"/>
    <property type="match status" value="1"/>
</dbReference>
<dbReference type="PROSITE" id="PS51891">
    <property type="entry name" value="CENP_V_GFA"/>
    <property type="match status" value="1"/>
</dbReference>
<gene>
    <name evidence="7" type="ORF">HW532_21825</name>
</gene>
<dbReference type="SUPFAM" id="SSF51316">
    <property type="entry name" value="Mss4-like"/>
    <property type="match status" value="1"/>
</dbReference>
<evidence type="ECO:0000256" key="5">
    <source>
        <dbReference type="SAM" id="MobiDB-lite"/>
    </source>
</evidence>
<dbReference type="KEGG" id="kmn:HW532_21825"/>
<protein>
    <submittedName>
        <fullName evidence="7">GFA family protein</fullName>
    </submittedName>
</protein>
<dbReference type="PANTHER" id="PTHR33337:SF40">
    <property type="entry name" value="CENP-V_GFA DOMAIN-CONTAINING PROTEIN-RELATED"/>
    <property type="match status" value="1"/>
</dbReference>
<feature type="domain" description="CENP-V/GFA" evidence="6">
    <location>
        <begin position="9"/>
        <end position="111"/>
    </location>
</feature>
<evidence type="ECO:0000256" key="4">
    <source>
        <dbReference type="ARBA" id="ARBA00023239"/>
    </source>
</evidence>
<keyword evidence="2" id="KW-0479">Metal-binding</keyword>
<keyword evidence="8" id="KW-1185">Reference proteome</keyword>
<dbReference type="Proteomes" id="UP000593594">
    <property type="component" value="Chromosome"/>
</dbReference>
<dbReference type="Pfam" id="PF04828">
    <property type="entry name" value="GFA"/>
    <property type="match status" value="1"/>
</dbReference>
<dbReference type="AlphaFoldDB" id="A0A7S8C802"/>
<evidence type="ECO:0000259" key="6">
    <source>
        <dbReference type="PROSITE" id="PS51891"/>
    </source>
</evidence>
<feature type="compositionally biased region" description="Basic and acidic residues" evidence="5">
    <location>
        <begin position="133"/>
        <end position="155"/>
    </location>
</feature>
<evidence type="ECO:0000313" key="7">
    <source>
        <dbReference type="EMBL" id="QPC45100.1"/>
    </source>
</evidence>
<dbReference type="EMBL" id="CP058214">
    <property type="protein sequence ID" value="QPC45100.1"/>
    <property type="molecule type" value="Genomic_DNA"/>
</dbReference>
<organism evidence="7 8">
    <name type="scientific">Kaustia mangrovi</name>
    <dbReference type="NCBI Taxonomy" id="2593653"/>
    <lineage>
        <taxon>Bacteria</taxon>
        <taxon>Pseudomonadati</taxon>
        <taxon>Pseudomonadota</taxon>
        <taxon>Alphaproteobacteria</taxon>
        <taxon>Hyphomicrobiales</taxon>
        <taxon>Parvibaculaceae</taxon>
        <taxon>Kaustia</taxon>
    </lineage>
</organism>
<evidence type="ECO:0000313" key="8">
    <source>
        <dbReference type="Proteomes" id="UP000593594"/>
    </source>
</evidence>
<evidence type="ECO:0000256" key="2">
    <source>
        <dbReference type="ARBA" id="ARBA00022723"/>
    </source>
</evidence>
<reference evidence="7 8" key="1">
    <citation type="submission" date="2020-06" db="EMBL/GenBank/DDBJ databases">
        <title>Genome sequence of 2 isolates from Red Sea Mangroves.</title>
        <authorList>
            <person name="Sefrji F."/>
            <person name="Michoud G."/>
            <person name="Merlino G."/>
            <person name="Daffonchio D."/>
        </authorList>
    </citation>
    <scope>NUCLEOTIDE SEQUENCE [LARGE SCALE GENOMIC DNA]</scope>
    <source>
        <strain evidence="7 8">R1DC25</strain>
    </source>
</reference>
<keyword evidence="4" id="KW-0456">Lyase</keyword>
<dbReference type="Gene3D" id="3.90.1590.10">
    <property type="entry name" value="glutathione-dependent formaldehyde- activating enzyme (gfa)"/>
    <property type="match status" value="1"/>
</dbReference>
<dbReference type="GO" id="GO:0046872">
    <property type="term" value="F:metal ion binding"/>
    <property type="evidence" value="ECO:0007669"/>
    <property type="project" value="UniProtKB-KW"/>
</dbReference>
<name>A0A7S8C802_9HYPH</name>
<dbReference type="InterPro" id="IPR011057">
    <property type="entry name" value="Mss4-like_sf"/>
</dbReference>
<comment type="similarity">
    <text evidence="1">Belongs to the Gfa family.</text>
</comment>